<feature type="chain" id="PRO_5035446731" description="Trehalase" evidence="8">
    <location>
        <begin position="22"/>
        <end position="567"/>
    </location>
</feature>
<reference evidence="9" key="1">
    <citation type="submission" date="2019-08" db="EMBL/GenBank/DDBJ databases">
        <title>The genome of the North American firefly Photinus pyralis.</title>
        <authorList>
            <consortium name="Photinus pyralis genome working group"/>
            <person name="Fallon T.R."/>
            <person name="Sander Lower S.E."/>
            <person name="Weng J.-K."/>
        </authorList>
    </citation>
    <scope>NUCLEOTIDE SEQUENCE</scope>
    <source>
        <strain evidence="9">TRF0915ILg1</strain>
        <tissue evidence="9">Whole body</tissue>
    </source>
</reference>
<dbReference type="PANTHER" id="PTHR23403">
    <property type="entry name" value="TREHALASE"/>
    <property type="match status" value="1"/>
</dbReference>
<protein>
    <recommendedName>
        <fullName evidence="4 7">Trehalase</fullName>
        <ecNumber evidence="3 7">3.2.1.28</ecNumber>
    </recommendedName>
    <alternativeName>
        <fullName evidence="7">Alpha-trehalose glucohydrolase</fullName>
    </alternativeName>
</protein>
<gene>
    <name evidence="9" type="ORF">ILUMI_08231</name>
</gene>
<evidence type="ECO:0000256" key="4">
    <source>
        <dbReference type="ARBA" id="ARBA00019905"/>
    </source>
</evidence>
<evidence type="ECO:0000256" key="8">
    <source>
        <dbReference type="SAM" id="SignalP"/>
    </source>
</evidence>
<dbReference type="AlphaFoldDB" id="A0A8K0GH87"/>
<dbReference type="PANTHER" id="PTHR23403:SF1">
    <property type="entry name" value="TREHALASE"/>
    <property type="match status" value="1"/>
</dbReference>
<keyword evidence="5 7" id="KW-0378">Hydrolase</keyword>
<name>A0A8K0GH87_IGNLU</name>
<dbReference type="PROSITE" id="PS00927">
    <property type="entry name" value="TREHALASE_1"/>
    <property type="match status" value="1"/>
</dbReference>
<dbReference type="Pfam" id="PF01204">
    <property type="entry name" value="Trehalase"/>
    <property type="match status" value="1"/>
</dbReference>
<dbReference type="Proteomes" id="UP000801492">
    <property type="component" value="Unassembled WGS sequence"/>
</dbReference>
<keyword evidence="6 7" id="KW-0326">Glycosidase</keyword>
<dbReference type="GO" id="GO:0005993">
    <property type="term" value="P:trehalose catabolic process"/>
    <property type="evidence" value="ECO:0007669"/>
    <property type="project" value="TreeGrafter"/>
</dbReference>
<evidence type="ECO:0000256" key="3">
    <source>
        <dbReference type="ARBA" id="ARBA00012757"/>
    </source>
</evidence>
<dbReference type="EC" id="3.2.1.28" evidence="3 7"/>
<comment type="catalytic activity">
    <reaction evidence="1 7">
        <text>alpha,alpha-trehalose + H2O = alpha-D-glucose + beta-D-glucose</text>
        <dbReference type="Rhea" id="RHEA:32675"/>
        <dbReference type="ChEBI" id="CHEBI:15377"/>
        <dbReference type="ChEBI" id="CHEBI:15903"/>
        <dbReference type="ChEBI" id="CHEBI:16551"/>
        <dbReference type="ChEBI" id="CHEBI:17925"/>
        <dbReference type="EC" id="3.2.1.28"/>
    </reaction>
</comment>
<dbReference type="InterPro" id="IPR018232">
    <property type="entry name" value="Glyco_hydro_37_CS"/>
</dbReference>
<dbReference type="InterPro" id="IPR001661">
    <property type="entry name" value="Glyco_hydro_37"/>
</dbReference>
<dbReference type="OrthoDB" id="3542292at2759"/>
<proteinExistence type="inferred from homology"/>
<dbReference type="SUPFAM" id="SSF48208">
    <property type="entry name" value="Six-hairpin glycosidases"/>
    <property type="match status" value="1"/>
</dbReference>
<evidence type="ECO:0000313" key="9">
    <source>
        <dbReference type="EMBL" id="KAF2897943.1"/>
    </source>
</evidence>
<dbReference type="InterPro" id="IPR008928">
    <property type="entry name" value="6-hairpin_glycosidase_sf"/>
</dbReference>
<dbReference type="Gene3D" id="1.50.10.10">
    <property type="match status" value="1"/>
</dbReference>
<evidence type="ECO:0000256" key="1">
    <source>
        <dbReference type="ARBA" id="ARBA00001576"/>
    </source>
</evidence>
<accession>A0A8K0GH87</accession>
<dbReference type="EMBL" id="VTPC01003837">
    <property type="protein sequence ID" value="KAF2897943.1"/>
    <property type="molecule type" value="Genomic_DNA"/>
</dbReference>
<feature type="signal peptide" evidence="8">
    <location>
        <begin position="1"/>
        <end position="21"/>
    </location>
</feature>
<dbReference type="InterPro" id="IPR012341">
    <property type="entry name" value="6hp_glycosidase-like_sf"/>
</dbReference>
<dbReference type="PRINTS" id="PR00744">
    <property type="entry name" value="GLHYDRLASE37"/>
</dbReference>
<sequence>MHLLTLLTPFMFYNNLIVSYGFVLKDNNDVKPPPPCENNIYCHGELLHTIQLAHLFDDSKTFVDKKLIYNPKQTLTNFKDFMKNTNNKPNKTEINMFVKDNFKDGDELEDWIPTDFKSDPEFLKQIDNTTVQKYAKELISFWPKLARKVKNEVSINLDHYSFIPVPYGFIVPGGRFREYYYWDSYWVIKGLLLSEMSQTARGMIDNFISLVQRYGFVPNGGRIYYLNRSQPPLLTAMAYSYYKNTNDIEWIKQNIQYLDKELQFWLQNRTINIQTLNNNFTAAHYSAESSGPRPESYVEDYNVASQFEDPDKQEQVYMDIKSGAETGWDFSSRWFVDATGNNRGNLSNINTRRIIPVDLNAILCGAFKQIAQMYLTIDDLGKAVFWLDKSLQWRKMIKSILWDEEDGIWYDFDSKLLKSRKYFYPSSVAPLWMHCYNQKNGFGLGKRVTKFLESKGIFNYVGGIPTSLEQTGEQWDFPDAWPPLQDIVVEGLANSGNPEAKEIAKSLAKKWVNGNILGYIQTGDMYEKYDALNPGQRGGGGEYIVQTGFGWSNGVALKFIYDYFRKS</sequence>
<evidence type="ECO:0000256" key="7">
    <source>
        <dbReference type="RuleBase" id="RU361180"/>
    </source>
</evidence>
<keyword evidence="10" id="KW-1185">Reference proteome</keyword>
<evidence type="ECO:0000256" key="5">
    <source>
        <dbReference type="ARBA" id="ARBA00022801"/>
    </source>
</evidence>
<comment type="similarity">
    <text evidence="2 7">Belongs to the glycosyl hydrolase 37 family.</text>
</comment>
<evidence type="ECO:0000313" key="10">
    <source>
        <dbReference type="Proteomes" id="UP000801492"/>
    </source>
</evidence>
<evidence type="ECO:0000256" key="2">
    <source>
        <dbReference type="ARBA" id="ARBA00005615"/>
    </source>
</evidence>
<dbReference type="GO" id="GO:0004555">
    <property type="term" value="F:alpha,alpha-trehalase activity"/>
    <property type="evidence" value="ECO:0007669"/>
    <property type="project" value="UniProtKB-EC"/>
</dbReference>
<organism evidence="9 10">
    <name type="scientific">Ignelater luminosus</name>
    <name type="common">Cucubano</name>
    <name type="synonym">Pyrophorus luminosus</name>
    <dbReference type="NCBI Taxonomy" id="2038154"/>
    <lineage>
        <taxon>Eukaryota</taxon>
        <taxon>Metazoa</taxon>
        <taxon>Ecdysozoa</taxon>
        <taxon>Arthropoda</taxon>
        <taxon>Hexapoda</taxon>
        <taxon>Insecta</taxon>
        <taxon>Pterygota</taxon>
        <taxon>Neoptera</taxon>
        <taxon>Endopterygota</taxon>
        <taxon>Coleoptera</taxon>
        <taxon>Polyphaga</taxon>
        <taxon>Elateriformia</taxon>
        <taxon>Elateroidea</taxon>
        <taxon>Elateridae</taxon>
        <taxon>Agrypninae</taxon>
        <taxon>Pyrophorini</taxon>
        <taxon>Ignelater</taxon>
    </lineage>
</organism>
<evidence type="ECO:0000256" key="6">
    <source>
        <dbReference type="ARBA" id="ARBA00023295"/>
    </source>
</evidence>
<dbReference type="PROSITE" id="PS00928">
    <property type="entry name" value="TREHALASE_2"/>
    <property type="match status" value="1"/>
</dbReference>
<keyword evidence="8" id="KW-0732">Signal</keyword>
<comment type="caution">
    <text evidence="9">The sequence shown here is derived from an EMBL/GenBank/DDBJ whole genome shotgun (WGS) entry which is preliminary data.</text>
</comment>